<protein>
    <recommendedName>
        <fullName evidence="4">Transketolase-like pyrimidine-binding domain-containing protein</fullName>
    </recommendedName>
</protein>
<organism evidence="5 6">
    <name type="scientific">Candidatus Yanofskybacteria bacterium RIFCSPLOWO2_12_FULL_43_11b</name>
    <dbReference type="NCBI Taxonomy" id="1802710"/>
    <lineage>
        <taxon>Bacteria</taxon>
        <taxon>Candidatus Yanofskyibacteriota</taxon>
    </lineage>
</organism>
<evidence type="ECO:0000256" key="1">
    <source>
        <dbReference type="ARBA" id="ARBA00001964"/>
    </source>
</evidence>
<dbReference type="PANTHER" id="PTHR43257:SF2">
    <property type="entry name" value="PYRUVATE DEHYDROGENASE E1 COMPONENT SUBUNIT BETA"/>
    <property type="match status" value="1"/>
</dbReference>
<dbReference type="SUPFAM" id="SSF52922">
    <property type="entry name" value="TK C-terminal domain-like"/>
    <property type="match status" value="1"/>
</dbReference>
<keyword evidence="3" id="KW-0786">Thiamine pyrophosphate</keyword>
<keyword evidence="2" id="KW-0560">Oxidoreductase</keyword>
<proteinExistence type="predicted"/>
<dbReference type="CDD" id="cd07036">
    <property type="entry name" value="TPP_PYR_E1-PDHc-beta_like"/>
    <property type="match status" value="1"/>
</dbReference>
<dbReference type="PANTHER" id="PTHR43257">
    <property type="entry name" value="PYRUVATE DEHYDROGENASE E1 COMPONENT BETA SUBUNIT"/>
    <property type="match status" value="1"/>
</dbReference>
<dbReference type="Proteomes" id="UP000177745">
    <property type="component" value="Unassembled WGS sequence"/>
</dbReference>
<dbReference type="SUPFAM" id="SSF52518">
    <property type="entry name" value="Thiamin diphosphate-binding fold (THDP-binding)"/>
    <property type="match status" value="1"/>
</dbReference>
<dbReference type="FunFam" id="3.40.50.970:FF:000001">
    <property type="entry name" value="Pyruvate dehydrogenase E1 beta subunit"/>
    <property type="match status" value="1"/>
</dbReference>
<evidence type="ECO:0000256" key="2">
    <source>
        <dbReference type="ARBA" id="ARBA00023002"/>
    </source>
</evidence>
<evidence type="ECO:0000313" key="5">
    <source>
        <dbReference type="EMBL" id="OGN33555.1"/>
    </source>
</evidence>
<name>A0A1F8H7I1_9BACT</name>
<dbReference type="Gene3D" id="3.40.50.970">
    <property type="match status" value="1"/>
</dbReference>
<gene>
    <name evidence="5" type="ORF">A3G51_02630</name>
</gene>
<dbReference type="InterPro" id="IPR029061">
    <property type="entry name" value="THDP-binding"/>
</dbReference>
<comment type="caution">
    <text evidence="5">The sequence shown here is derived from an EMBL/GenBank/DDBJ whole genome shotgun (WGS) entry which is preliminary data.</text>
</comment>
<dbReference type="InterPro" id="IPR033248">
    <property type="entry name" value="Transketolase_C"/>
</dbReference>
<feature type="domain" description="Transketolase-like pyrimidine-binding" evidence="4">
    <location>
        <begin position="21"/>
        <end position="195"/>
    </location>
</feature>
<dbReference type="Pfam" id="PF02779">
    <property type="entry name" value="Transket_pyr"/>
    <property type="match status" value="1"/>
</dbReference>
<dbReference type="InterPro" id="IPR009014">
    <property type="entry name" value="Transketo_C/PFOR_II"/>
</dbReference>
<sequence>MHHSQDPKNFTGGYTVSKRIITYAQAINEALRQEMERDSSVFVYGLDVADHKGINGTTSGLAEKFPGRCLSTPLSEEALMGFGLGAAINGLRPVNVHIRVEFLLVAFNQLVNMLASARYGSNGKLSVPIVIRVLIGRGWGQGFQHSKSLQSIFAHIPGLKVIMPATPYDAKGMLIAAIRDDNPVICMEHRFLFWQEGEVPFEPYTVPLGKCSILRSGSDVTIVASSWSCVDALDAAKVLERKHNILAELINVRTIAPFDDATVNQSVRKTGHCIVVDSDWTHCGFSAEVAARVQEDCFGSLRSPVTRIGFAPTHCPTTRPMEDLYYPNAETIIRVTEKKLGLKPADLSDEKFHNYENKFKGPF</sequence>
<dbReference type="InterPro" id="IPR005475">
    <property type="entry name" value="Transketolase-like_Pyr-bd"/>
</dbReference>
<dbReference type="Gene3D" id="3.40.50.920">
    <property type="match status" value="1"/>
</dbReference>
<dbReference type="AlphaFoldDB" id="A0A1F8H7I1"/>
<reference evidence="5 6" key="1">
    <citation type="journal article" date="2016" name="Nat. Commun.">
        <title>Thousands of microbial genomes shed light on interconnected biogeochemical processes in an aquifer system.</title>
        <authorList>
            <person name="Anantharaman K."/>
            <person name="Brown C.T."/>
            <person name="Hug L.A."/>
            <person name="Sharon I."/>
            <person name="Castelle C.J."/>
            <person name="Probst A.J."/>
            <person name="Thomas B.C."/>
            <person name="Singh A."/>
            <person name="Wilkins M.J."/>
            <person name="Karaoz U."/>
            <person name="Brodie E.L."/>
            <person name="Williams K.H."/>
            <person name="Hubbard S.S."/>
            <person name="Banfield J.F."/>
        </authorList>
    </citation>
    <scope>NUCLEOTIDE SEQUENCE [LARGE SCALE GENOMIC DNA]</scope>
</reference>
<accession>A0A1F8H7I1</accession>
<comment type="cofactor">
    <cofactor evidence="1">
        <name>thiamine diphosphate</name>
        <dbReference type="ChEBI" id="CHEBI:58937"/>
    </cofactor>
</comment>
<dbReference type="Pfam" id="PF02780">
    <property type="entry name" value="Transketolase_C"/>
    <property type="match status" value="1"/>
</dbReference>
<evidence type="ECO:0000256" key="3">
    <source>
        <dbReference type="ARBA" id="ARBA00023052"/>
    </source>
</evidence>
<dbReference type="SMART" id="SM00861">
    <property type="entry name" value="Transket_pyr"/>
    <property type="match status" value="1"/>
</dbReference>
<evidence type="ECO:0000313" key="6">
    <source>
        <dbReference type="Proteomes" id="UP000177745"/>
    </source>
</evidence>
<dbReference type="GO" id="GO:0016491">
    <property type="term" value="F:oxidoreductase activity"/>
    <property type="evidence" value="ECO:0007669"/>
    <property type="project" value="UniProtKB-KW"/>
</dbReference>
<dbReference type="EMBL" id="MGKY01000015">
    <property type="protein sequence ID" value="OGN33555.1"/>
    <property type="molecule type" value="Genomic_DNA"/>
</dbReference>
<evidence type="ECO:0000259" key="4">
    <source>
        <dbReference type="SMART" id="SM00861"/>
    </source>
</evidence>